<dbReference type="InterPro" id="IPR029024">
    <property type="entry name" value="TerB-like"/>
</dbReference>
<proteinExistence type="predicted"/>
<dbReference type="InterPro" id="IPR050817">
    <property type="entry name" value="DjlA_DnaK_co-chaperone"/>
</dbReference>
<dbReference type="Gene3D" id="1.10.287.110">
    <property type="entry name" value="DnaJ domain"/>
    <property type="match status" value="1"/>
</dbReference>
<dbReference type="Gene3D" id="1.10.3680.10">
    <property type="entry name" value="TerB-like"/>
    <property type="match status" value="1"/>
</dbReference>
<dbReference type="Pfam" id="PF00226">
    <property type="entry name" value="DnaJ"/>
    <property type="match status" value="1"/>
</dbReference>
<reference evidence="2" key="1">
    <citation type="submission" date="2016-10" db="EMBL/GenBank/DDBJ databases">
        <authorList>
            <person name="de Groot N.N."/>
        </authorList>
    </citation>
    <scope>NUCLEOTIDE SEQUENCE</scope>
</reference>
<dbReference type="AlphaFoldDB" id="A0A1W1C453"/>
<protein>
    <submittedName>
        <fullName evidence="2">DnaJ-like protein DjlA</fullName>
    </submittedName>
</protein>
<dbReference type="CDD" id="cd07316">
    <property type="entry name" value="terB_like_DjlA"/>
    <property type="match status" value="1"/>
</dbReference>
<gene>
    <name evidence="2" type="ORF">MNB_SM-7-762</name>
</gene>
<name>A0A1W1C453_9ZZZZ</name>
<sequence length="253" mass="29123">MTNLIIFILFGLVLAYVFKSYRNYEVYSKEAFKDFEVTKDALRRSDLGLFVALAAKVAKADGRVDSLEAELISVMLDDVSRVFPDPQKAREYLKEIFNEEKDRESNLEHIAVALAQSVRRNRAKQEQFIGFLIQLAFADGEVTRQEERVLARIAEAMEIDPKLYHSIFDAFEQLHAKRADATQNSLQKAYEILGVSPDDDMATIKKAYRKLVRQYHPDIIKAQGKDEAYLQEATRKTQEINEAYEMIKKAKES</sequence>
<dbReference type="InterPro" id="IPR036869">
    <property type="entry name" value="J_dom_sf"/>
</dbReference>
<dbReference type="CDD" id="cd06257">
    <property type="entry name" value="DnaJ"/>
    <property type="match status" value="1"/>
</dbReference>
<accession>A0A1W1C453</accession>
<evidence type="ECO:0000259" key="1">
    <source>
        <dbReference type="PROSITE" id="PS50076"/>
    </source>
</evidence>
<dbReference type="SUPFAM" id="SSF46565">
    <property type="entry name" value="Chaperone J-domain"/>
    <property type="match status" value="1"/>
</dbReference>
<dbReference type="PRINTS" id="PR00625">
    <property type="entry name" value="JDOMAIN"/>
</dbReference>
<dbReference type="Pfam" id="PF05099">
    <property type="entry name" value="TerB"/>
    <property type="match status" value="1"/>
</dbReference>
<dbReference type="EMBL" id="FPHB01000048">
    <property type="protein sequence ID" value="SFV60497.1"/>
    <property type="molecule type" value="Genomic_DNA"/>
</dbReference>
<dbReference type="InterPro" id="IPR007791">
    <property type="entry name" value="DjlA_N"/>
</dbReference>
<evidence type="ECO:0000313" key="2">
    <source>
        <dbReference type="EMBL" id="SFV60497.1"/>
    </source>
</evidence>
<dbReference type="InterPro" id="IPR001623">
    <property type="entry name" value="DnaJ_domain"/>
</dbReference>
<feature type="domain" description="J" evidence="1">
    <location>
        <begin position="188"/>
        <end position="252"/>
    </location>
</feature>
<organism evidence="2">
    <name type="scientific">hydrothermal vent metagenome</name>
    <dbReference type="NCBI Taxonomy" id="652676"/>
    <lineage>
        <taxon>unclassified sequences</taxon>
        <taxon>metagenomes</taxon>
        <taxon>ecological metagenomes</taxon>
    </lineage>
</organism>
<dbReference type="PROSITE" id="PS50076">
    <property type="entry name" value="DNAJ_2"/>
    <property type="match status" value="1"/>
</dbReference>
<dbReference type="PANTHER" id="PTHR24074">
    <property type="entry name" value="CO-CHAPERONE PROTEIN DJLA"/>
    <property type="match status" value="1"/>
</dbReference>
<dbReference type="SMART" id="SM00271">
    <property type="entry name" value="DnaJ"/>
    <property type="match status" value="1"/>
</dbReference>